<feature type="signal peptide" evidence="1">
    <location>
        <begin position="1"/>
        <end position="23"/>
    </location>
</feature>
<dbReference type="EMBL" id="JAFMYW010000002">
    <property type="protein sequence ID" value="MBO0948258.1"/>
    <property type="molecule type" value="Genomic_DNA"/>
</dbReference>
<dbReference type="InterPro" id="IPR012347">
    <property type="entry name" value="Ferritin-like"/>
</dbReference>
<organism evidence="3 4">
    <name type="scientific">Fibrella forsythiae</name>
    <dbReference type="NCBI Taxonomy" id="2817061"/>
    <lineage>
        <taxon>Bacteria</taxon>
        <taxon>Pseudomonadati</taxon>
        <taxon>Bacteroidota</taxon>
        <taxon>Cytophagia</taxon>
        <taxon>Cytophagales</taxon>
        <taxon>Spirosomataceae</taxon>
        <taxon>Fibrella</taxon>
    </lineage>
</organism>
<evidence type="ECO:0000259" key="2">
    <source>
        <dbReference type="Pfam" id="PF13628"/>
    </source>
</evidence>
<proteinExistence type="predicted"/>
<accession>A0ABS3JE42</accession>
<dbReference type="InterPro" id="IPR025419">
    <property type="entry name" value="DUF4142"/>
</dbReference>
<comment type="caution">
    <text evidence="3">The sequence shown here is derived from an EMBL/GenBank/DDBJ whole genome shotgun (WGS) entry which is preliminary data.</text>
</comment>
<name>A0ABS3JE42_9BACT</name>
<dbReference type="Gene3D" id="1.20.1260.10">
    <property type="match status" value="1"/>
</dbReference>
<evidence type="ECO:0000313" key="3">
    <source>
        <dbReference type="EMBL" id="MBO0948258.1"/>
    </source>
</evidence>
<reference evidence="3 4" key="1">
    <citation type="submission" date="2021-03" db="EMBL/GenBank/DDBJ databases">
        <title>Fibrella sp. HMF5405 genome sequencing and assembly.</title>
        <authorList>
            <person name="Kang H."/>
            <person name="Kim H."/>
            <person name="Bae S."/>
            <person name="Joh K."/>
        </authorList>
    </citation>
    <scope>NUCLEOTIDE SEQUENCE [LARGE SCALE GENOMIC DNA]</scope>
    <source>
        <strain evidence="3 4">HMF5405</strain>
    </source>
</reference>
<dbReference type="Pfam" id="PF13628">
    <property type="entry name" value="DUF4142"/>
    <property type="match status" value="1"/>
</dbReference>
<keyword evidence="1" id="KW-0732">Signal</keyword>
<evidence type="ECO:0000256" key="1">
    <source>
        <dbReference type="SAM" id="SignalP"/>
    </source>
</evidence>
<evidence type="ECO:0000313" key="4">
    <source>
        <dbReference type="Proteomes" id="UP000664628"/>
    </source>
</evidence>
<gene>
    <name evidence="3" type="ORF">J2I46_06680</name>
</gene>
<feature type="domain" description="DUF4142" evidence="2">
    <location>
        <begin position="65"/>
        <end position="201"/>
    </location>
</feature>
<dbReference type="RefSeq" id="WP_207328245.1">
    <property type="nucleotide sequence ID" value="NZ_JAFMYW010000002.1"/>
</dbReference>
<dbReference type="PANTHER" id="PTHR38593">
    <property type="entry name" value="BLR2558 PROTEIN"/>
    <property type="match status" value="1"/>
</dbReference>
<feature type="chain" id="PRO_5045284266" evidence="1">
    <location>
        <begin position="24"/>
        <end position="215"/>
    </location>
</feature>
<keyword evidence="4" id="KW-1185">Reference proteome</keyword>
<dbReference type="Proteomes" id="UP000664628">
    <property type="component" value="Unassembled WGS sequence"/>
</dbReference>
<dbReference type="PANTHER" id="PTHR38593:SF1">
    <property type="entry name" value="BLR2558 PROTEIN"/>
    <property type="match status" value="1"/>
</dbReference>
<protein>
    <submittedName>
        <fullName evidence="3">DUF4142 domain-containing protein</fullName>
    </submittedName>
</protein>
<sequence length="215" mass="22872">MKNSLITGLSLMALLLAAEITVAQTGRMDSDLVGRTSKIEFDRMNKEGAATVAAITPANSALSKADDHLMRQVAMGGLMQLETSKVAVQKSTNPEVREMAQAEVEEQTGLSAKLTAIAAAKGITLPTTPDAKTQAMVSQMQGMSGVELDRHYVREHAVKGHELLDKTLSKVESKGQDSNLLAVANAAHPLVKTHLKVARELNSKLKSGKAMNSGQ</sequence>